<dbReference type="InterPro" id="IPR000086">
    <property type="entry name" value="NUDIX_hydrolase_dom"/>
</dbReference>
<dbReference type="Pfam" id="PF00293">
    <property type="entry name" value="NUDIX"/>
    <property type="match status" value="1"/>
</dbReference>
<name>A0A545UR62_9HYPO</name>
<evidence type="ECO:0000313" key="3">
    <source>
        <dbReference type="Proteomes" id="UP000315783"/>
    </source>
</evidence>
<dbReference type="GO" id="GO:0016787">
    <property type="term" value="F:hydrolase activity"/>
    <property type="evidence" value="ECO:0007669"/>
    <property type="project" value="UniProtKB-KW"/>
</dbReference>
<dbReference type="PROSITE" id="PS51462">
    <property type="entry name" value="NUDIX"/>
    <property type="match status" value="1"/>
</dbReference>
<organism evidence="2 3">
    <name type="scientific">Cordyceps javanica</name>
    <dbReference type="NCBI Taxonomy" id="43265"/>
    <lineage>
        <taxon>Eukaryota</taxon>
        <taxon>Fungi</taxon>
        <taxon>Dikarya</taxon>
        <taxon>Ascomycota</taxon>
        <taxon>Pezizomycotina</taxon>
        <taxon>Sordariomycetes</taxon>
        <taxon>Hypocreomycetidae</taxon>
        <taxon>Hypocreales</taxon>
        <taxon>Cordycipitaceae</taxon>
        <taxon>Cordyceps</taxon>
    </lineage>
</organism>
<dbReference type="Gene3D" id="3.90.79.10">
    <property type="entry name" value="Nucleoside Triphosphate Pyrophosphohydrolase"/>
    <property type="match status" value="1"/>
</dbReference>
<evidence type="ECO:0000259" key="1">
    <source>
        <dbReference type="PROSITE" id="PS51462"/>
    </source>
</evidence>
<dbReference type="Proteomes" id="UP000315783">
    <property type="component" value="Unassembled WGS sequence"/>
</dbReference>
<accession>A0A545UR62</accession>
<comment type="caution">
    <text evidence="2">The sequence shown here is derived from an EMBL/GenBank/DDBJ whole genome shotgun (WGS) entry which is preliminary data.</text>
</comment>
<dbReference type="InterPro" id="IPR015797">
    <property type="entry name" value="NUDIX_hydrolase-like_dom_sf"/>
</dbReference>
<dbReference type="CDD" id="cd02883">
    <property type="entry name" value="NUDIX_Hydrolase"/>
    <property type="match status" value="1"/>
</dbReference>
<gene>
    <name evidence="2" type="ORF">IF1G_09542</name>
</gene>
<dbReference type="PANTHER" id="PTHR43736">
    <property type="entry name" value="ADP-RIBOSE PYROPHOSPHATASE"/>
    <property type="match status" value="1"/>
</dbReference>
<evidence type="ECO:0000313" key="2">
    <source>
        <dbReference type="EMBL" id="TQV91957.1"/>
    </source>
</evidence>
<keyword evidence="3" id="KW-1185">Reference proteome</keyword>
<keyword evidence="2" id="KW-0378">Hydrolase</keyword>
<dbReference type="PANTHER" id="PTHR43736:SF1">
    <property type="entry name" value="DIHYDRONEOPTERIN TRIPHOSPHATE DIPHOSPHATASE"/>
    <property type="match status" value="1"/>
</dbReference>
<protein>
    <submittedName>
        <fullName evidence="2">NUDIX hydrolase domain-like protein</fullName>
    </submittedName>
</protein>
<reference evidence="2 3" key="1">
    <citation type="journal article" date="2019" name="Appl. Microbiol. Biotechnol.">
        <title>Genome sequence of Isaria javanica and comparative genome analysis insights into family S53 peptidase evolution in fungal entomopathogens.</title>
        <authorList>
            <person name="Lin R."/>
            <person name="Zhang X."/>
            <person name="Xin B."/>
            <person name="Zou M."/>
            <person name="Gao Y."/>
            <person name="Qin F."/>
            <person name="Hu Q."/>
            <person name="Xie B."/>
            <person name="Cheng X."/>
        </authorList>
    </citation>
    <scope>NUCLEOTIDE SEQUENCE [LARGE SCALE GENOMIC DNA]</scope>
    <source>
        <strain evidence="2 3">IJ1G</strain>
    </source>
</reference>
<dbReference type="EMBL" id="SPUK01000017">
    <property type="protein sequence ID" value="TQV91957.1"/>
    <property type="molecule type" value="Genomic_DNA"/>
</dbReference>
<feature type="domain" description="Nudix hydrolase" evidence="1">
    <location>
        <begin position="30"/>
        <end position="180"/>
    </location>
</feature>
<dbReference type="SUPFAM" id="SSF55811">
    <property type="entry name" value="Nudix"/>
    <property type="match status" value="1"/>
</dbReference>
<dbReference type="OrthoDB" id="276276at2759"/>
<sequence>MSKLVFDPTMAEFNVSREAWLDAHQKDFAGVHSSAVVFDAARTAASSSSSPARILLVQRAATDSMPNKWELPGGAVDPADRDPTILDGCARELREETGLTARRVVRRVTEGPAGEPLTVFTNSRGTKIFCKFAFEVEVQQLETIVLDPEEHQAWTWASEAEIVRGEIAGTNGGEGLAIPLTALHVRRIIMEAFRLRKEDDARH</sequence>
<proteinExistence type="predicted"/>
<dbReference type="AlphaFoldDB" id="A0A545UR62"/>